<keyword evidence="4" id="KW-1185">Reference proteome</keyword>
<organism evidence="3 4">
    <name type="scientific">Sinomonas cyclohexanicum</name>
    <name type="common">Corynebacterium cyclohexanicum</name>
    <dbReference type="NCBI Taxonomy" id="322009"/>
    <lineage>
        <taxon>Bacteria</taxon>
        <taxon>Bacillati</taxon>
        <taxon>Actinomycetota</taxon>
        <taxon>Actinomycetes</taxon>
        <taxon>Micrococcales</taxon>
        <taxon>Micrococcaceae</taxon>
        <taxon>Sinomonas</taxon>
    </lineage>
</organism>
<dbReference type="Proteomes" id="UP001319861">
    <property type="component" value="Chromosome"/>
</dbReference>
<protein>
    <recommendedName>
        <fullName evidence="2">CBU-0592-like domain-containing protein</fullName>
    </recommendedName>
</protein>
<keyword evidence="1" id="KW-1133">Transmembrane helix</keyword>
<dbReference type="NCBIfam" id="NF047864">
    <property type="entry name" value="CBU_0592_membra"/>
    <property type="match status" value="1"/>
</dbReference>
<gene>
    <name evidence="3" type="ORF">SCMU_09240</name>
</gene>
<evidence type="ECO:0000256" key="1">
    <source>
        <dbReference type="SAM" id="Phobius"/>
    </source>
</evidence>
<proteinExistence type="predicted"/>
<feature type="transmembrane region" description="Helical" evidence="1">
    <location>
        <begin position="7"/>
        <end position="28"/>
    </location>
</feature>
<feature type="transmembrane region" description="Helical" evidence="1">
    <location>
        <begin position="54"/>
        <end position="73"/>
    </location>
</feature>
<sequence>MDVPIEVTGWVGALAVLAAYLSVSMGWLRPGRRFQTANLLGSCAFMVNGAYHGAWPSVVTNIAWFLISIIALLRARITRAHPEVSAVVETLESVDFPPAVSEDWMGRGGAAQDGRER</sequence>
<evidence type="ECO:0000259" key="2">
    <source>
        <dbReference type="Pfam" id="PF26604"/>
    </source>
</evidence>
<evidence type="ECO:0000313" key="4">
    <source>
        <dbReference type="Proteomes" id="UP001319861"/>
    </source>
</evidence>
<dbReference type="InterPro" id="IPR058058">
    <property type="entry name" value="CBU_0592-like"/>
</dbReference>
<dbReference type="Pfam" id="PF26604">
    <property type="entry name" value="CBU_0592"/>
    <property type="match status" value="1"/>
</dbReference>
<dbReference type="EMBL" id="AP024525">
    <property type="protein sequence ID" value="BCT75082.1"/>
    <property type="molecule type" value="Genomic_DNA"/>
</dbReference>
<reference evidence="3 4" key="1">
    <citation type="journal article" date="2021" name="J. Biosci. Bioeng.">
        <title>Identification and characterization of a chc gene cluster responsible for the aromatization pathway of cyclohexanecarboxylate degradation in Sinomonas cyclohexanicum ATCC 51369.</title>
        <authorList>
            <person name="Yamamoto T."/>
            <person name="Hasegawa Y."/>
            <person name="Lau P.C.K."/>
            <person name="Iwaki H."/>
        </authorList>
    </citation>
    <scope>NUCLEOTIDE SEQUENCE [LARGE SCALE GENOMIC DNA]</scope>
    <source>
        <strain evidence="3 4">ATCC 51369</strain>
    </source>
</reference>
<feature type="domain" description="CBU-0592-like" evidence="2">
    <location>
        <begin position="6"/>
        <end position="77"/>
    </location>
</feature>
<keyword evidence="1" id="KW-0812">Transmembrane</keyword>
<name>A0ABM7PS91_SINCY</name>
<accession>A0ABM7PS91</accession>
<keyword evidence="1" id="KW-0472">Membrane</keyword>
<evidence type="ECO:0000313" key="3">
    <source>
        <dbReference type="EMBL" id="BCT75082.1"/>
    </source>
</evidence>